<proteinExistence type="predicted"/>
<sequence>MGETVLFMEIRMNQFSLIEEWIGIKMKQTRELGKQSDSSLNKPLDKSLNTLYSTGCLASKLVAVVKLFDGRGDVEDRNSDDYPLVFI</sequence>
<protein>
    <submittedName>
        <fullName evidence="1">Uncharacterized protein</fullName>
    </submittedName>
</protein>
<evidence type="ECO:0000313" key="2">
    <source>
        <dbReference type="Proteomes" id="UP000316621"/>
    </source>
</evidence>
<accession>A0A4Y7JEE0</accession>
<name>A0A4Y7JEE0_PAPSO</name>
<dbReference type="AlphaFoldDB" id="A0A4Y7JEE0"/>
<organism evidence="1 2">
    <name type="scientific">Papaver somniferum</name>
    <name type="common">Opium poppy</name>
    <dbReference type="NCBI Taxonomy" id="3469"/>
    <lineage>
        <taxon>Eukaryota</taxon>
        <taxon>Viridiplantae</taxon>
        <taxon>Streptophyta</taxon>
        <taxon>Embryophyta</taxon>
        <taxon>Tracheophyta</taxon>
        <taxon>Spermatophyta</taxon>
        <taxon>Magnoliopsida</taxon>
        <taxon>Ranunculales</taxon>
        <taxon>Papaveraceae</taxon>
        <taxon>Papaveroideae</taxon>
        <taxon>Papaver</taxon>
    </lineage>
</organism>
<dbReference type="Gramene" id="RZC58412">
    <property type="protein sequence ID" value="RZC58412"/>
    <property type="gene ID" value="C5167_005712"/>
</dbReference>
<dbReference type="Proteomes" id="UP000316621">
    <property type="component" value="Chromosome 4"/>
</dbReference>
<evidence type="ECO:0000313" key="1">
    <source>
        <dbReference type="EMBL" id="RZC58412.1"/>
    </source>
</evidence>
<dbReference type="EMBL" id="CM010718">
    <property type="protein sequence ID" value="RZC58412.1"/>
    <property type="molecule type" value="Genomic_DNA"/>
</dbReference>
<gene>
    <name evidence="1" type="ORF">C5167_005712</name>
</gene>
<keyword evidence="2" id="KW-1185">Reference proteome</keyword>
<reference evidence="1 2" key="1">
    <citation type="journal article" date="2018" name="Science">
        <title>The opium poppy genome and morphinan production.</title>
        <authorList>
            <person name="Guo L."/>
            <person name="Winzer T."/>
            <person name="Yang X."/>
            <person name="Li Y."/>
            <person name="Ning Z."/>
            <person name="He Z."/>
            <person name="Teodor R."/>
            <person name="Lu Y."/>
            <person name="Bowser T.A."/>
            <person name="Graham I.A."/>
            <person name="Ye K."/>
        </authorList>
    </citation>
    <scope>NUCLEOTIDE SEQUENCE [LARGE SCALE GENOMIC DNA]</scope>
    <source>
        <strain evidence="2">cv. HN1</strain>
        <tissue evidence="1">Leaves</tissue>
    </source>
</reference>